<dbReference type="AlphaFoldDB" id="A0AAV4GYN5"/>
<accession>A0AAV4GYN5</accession>
<dbReference type="Proteomes" id="UP000762676">
    <property type="component" value="Unassembled WGS sequence"/>
</dbReference>
<organism evidence="1 2">
    <name type="scientific">Elysia marginata</name>
    <dbReference type="NCBI Taxonomy" id="1093978"/>
    <lineage>
        <taxon>Eukaryota</taxon>
        <taxon>Metazoa</taxon>
        <taxon>Spiralia</taxon>
        <taxon>Lophotrochozoa</taxon>
        <taxon>Mollusca</taxon>
        <taxon>Gastropoda</taxon>
        <taxon>Heterobranchia</taxon>
        <taxon>Euthyneura</taxon>
        <taxon>Panpulmonata</taxon>
        <taxon>Sacoglossa</taxon>
        <taxon>Placobranchoidea</taxon>
        <taxon>Plakobranchidae</taxon>
        <taxon>Elysia</taxon>
    </lineage>
</organism>
<keyword evidence="2" id="KW-1185">Reference proteome</keyword>
<name>A0AAV4GYN5_9GAST</name>
<proteinExistence type="predicted"/>
<evidence type="ECO:0000313" key="1">
    <source>
        <dbReference type="EMBL" id="GFR90211.1"/>
    </source>
</evidence>
<reference evidence="1 2" key="1">
    <citation type="journal article" date="2021" name="Elife">
        <title>Chloroplast acquisition without the gene transfer in kleptoplastic sea slugs, Plakobranchus ocellatus.</title>
        <authorList>
            <person name="Maeda T."/>
            <person name="Takahashi S."/>
            <person name="Yoshida T."/>
            <person name="Shimamura S."/>
            <person name="Takaki Y."/>
            <person name="Nagai Y."/>
            <person name="Toyoda A."/>
            <person name="Suzuki Y."/>
            <person name="Arimoto A."/>
            <person name="Ishii H."/>
            <person name="Satoh N."/>
            <person name="Nishiyama T."/>
            <person name="Hasebe M."/>
            <person name="Maruyama T."/>
            <person name="Minagawa J."/>
            <person name="Obokata J."/>
            <person name="Shigenobu S."/>
        </authorList>
    </citation>
    <scope>NUCLEOTIDE SEQUENCE [LARGE SCALE GENOMIC DNA]</scope>
</reference>
<protein>
    <submittedName>
        <fullName evidence="1">Uncharacterized protein</fullName>
    </submittedName>
</protein>
<sequence length="121" mass="14038">MCFPRRNQQSMSSDQRLAPPRPCFFMIMQVPIEQRPQLSHCGSLEFKSCPTLPTVPTWHHVTSGCFDSEGQVSWTEVSPYSRPRKSSEFRAADLTGRRLPRRVPEVADHAETLHREPWRVF</sequence>
<comment type="caution">
    <text evidence="1">The sequence shown here is derived from an EMBL/GenBank/DDBJ whole genome shotgun (WGS) entry which is preliminary data.</text>
</comment>
<dbReference type="EMBL" id="BMAT01001680">
    <property type="protein sequence ID" value="GFR90211.1"/>
    <property type="molecule type" value="Genomic_DNA"/>
</dbReference>
<evidence type="ECO:0000313" key="2">
    <source>
        <dbReference type="Proteomes" id="UP000762676"/>
    </source>
</evidence>
<gene>
    <name evidence="1" type="ORF">ElyMa_000811700</name>
</gene>